<dbReference type="Pfam" id="PF05930">
    <property type="entry name" value="Phage_AlpA"/>
    <property type="match status" value="1"/>
</dbReference>
<dbReference type="Gene3D" id="1.10.238.160">
    <property type="match status" value="1"/>
</dbReference>
<dbReference type="InterPro" id="IPR010260">
    <property type="entry name" value="AlpA"/>
</dbReference>
<gene>
    <name evidence="2" type="ORF">NZ35_13680</name>
</gene>
<name>A0A0A6DE48_9PSED</name>
<dbReference type="PATRIC" id="fig|587753.9.peg.831"/>
<organism evidence="2 3">
    <name type="scientific">Pseudomonas chlororaphis</name>
    <dbReference type="NCBI Taxonomy" id="587753"/>
    <lineage>
        <taxon>Bacteria</taxon>
        <taxon>Pseudomonadati</taxon>
        <taxon>Pseudomonadota</taxon>
        <taxon>Gammaproteobacteria</taxon>
        <taxon>Pseudomonadales</taxon>
        <taxon>Pseudomonadaceae</taxon>
        <taxon>Pseudomonas</taxon>
    </lineage>
</organism>
<evidence type="ECO:0000313" key="3">
    <source>
        <dbReference type="Proteomes" id="UP000030564"/>
    </source>
</evidence>
<evidence type="ECO:0000313" key="2">
    <source>
        <dbReference type="EMBL" id="KHA72824.1"/>
    </source>
</evidence>
<feature type="region of interest" description="Disordered" evidence="1">
    <location>
        <begin position="1"/>
        <end position="30"/>
    </location>
</feature>
<proteinExistence type="predicted"/>
<reference evidence="2 3" key="1">
    <citation type="submission" date="2014-10" db="EMBL/GenBank/DDBJ databases">
        <title>Draft genome sequence of Pseudomonas chlororaphis EA105.</title>
        <authorList>
            <person name="McCully L.M."/>
            <person name="Bitzer A.S."/>
            <person name="Spence C."/>
            <person name="Bais H."/>
            <person name="Silby M.W."/>
        </authorList>
    </citation>
    <scope>NUCLEOTIDE SEQUENCE [LARGE SCALE GENOMIC DNA]</scope>
    <source>
        <strain evidence="2 3">EA105</strain>
    </source>
</reference>
<evidence type="ECO:0008006" key="4">
    <source>
        <dbReference type="Google" id="ProtNLM"/>
    </source>
</evidence>
<evidence type="ECO:0000256" key="1">
    <source>
        <dbReference type="SAM" id="MobiDB-lite"/>
    </source>
</evidence>
<dbReference type="Proteomes" id="UP000030564">
    <property type="component" value="Unassembled WGS sequence"/>
</dbReference>
<dbReference type="EMBL" id="JSFK01000010">
    <property type="protein sequence ID" value="KHA72824.1"/>
    <property type="molecule type" value="Genomic_DNA"/>
</dbReference>
<sequence>MELSASAASITDRRNSANSPQSRVNDSDWDLSRYDPAATLIRINQVMALTGIGRATVYKLMNQSESGFPQAVKLTNSNARGAPVAWVLAEVLNWNRARIAARNEVAA</sequence>
<dbReference type="AlphaFoldDB" id="A0A0A6DE48"/>
<dbReference type="OrthoDB" id="8455288at2"/>
<accession>A0A0A6DE48</accession>
<comment type="caution">
    <text evidence="2">The sequence shown here is derived from an EMBL/GenBank/DDBJ whole genome shotgun (WGS) entry which is preliminary data.</text>
</comment>
<protein>
    <recommendedName>
        <fullName evidence="4">AlpA family phage regulatory protein</fullName>
    </recommendedName>
</protein>